<accession>A0A7W7VQ82</accession>
<comment type="caution">
    <text evidence="1">The sequence shown here is derived from an EMBL/GenBank/DDBJ whole genome shotgun (WGS) entry which is preliminary data.</text>
</comment>
<dbReference type="Proteomes" id="UP000552644">
    <property type="component" value="Unassembled WGS sequence"/>
</dbReference>
<evidence type="ECO:0000313" key="2">
    <source>
        <dbReference type="Proteomes" id="UP000552644"/>
    </source>
</evidence>
<protein>
    <submittedName>
        <fullName evidence="1">Uncharacterized protein</fullName>
    </submittedName>
</protein>
<dbReference type="EMBL" id="JACHJP010000007">
    <property type="protein sequence ID" value="MBB4918732.1"/>
    <property type="molecule type" value="Genomic_DNA"/>
</dbReference>
<gene>
    <name evidence="1" type="ORF">FHS44_005862</name>
</gene>
<dbReference type="AlphaFoldDB" id="A0A7W7VQ82"/>
<dbReference type="RefSeq" id="WP_221461410.1">
    <property type="nucleotide sequence ID" value="NZ_JACHJP010000007.1"/>
</dbReference>
<proteinExistence type="predicted"/>
<evidence type="ECO:0000313" key="1">
    <source>
        <dbReference type="EMBL" id="MBB4918732.1"/>
    </source>
</evidence>
<name>A0A7W7VQ82_9ACTN</name>
<reference evidence="1 2" key="1">
    <citation type="submission" date="2020-08" db="EMBL/GenBank/DDBJ databases">
        <title>Genomic Encyclopedia of Type Strains, Phase III (KMG-III): the genomes of soil and plant-associated and newly described type strains.</title>
        <authorList>
            <person name="Whitman W."/>
        </authorList>
    </citation>
    <scope>NUCLEOTIDE SEQUENCE [LARGE SCALE GENOMIC DNA]</scope>
    <source>
        <strain evidence="1 2">CECT 8840</strain>
    </source>
</reference>
<sequence length="112" mass="13002">MSDLHAPQPIPAQGERLLREAYRRDFRQREAVLRDRDSWKLERRQHVEEQAVPSYDASRLGGRTLYRVLCTDGTAPRPVRCWEDYIRGLYETGEDVRSYVGLSSFTAGSKTE</sequence>
<keyword evidence="2" id="KW-1185">Reference proteome</keyword>
<organism evidence="1 2">
    <name type="scientific">Streptosporangium saharense</name>
    <dbReference type="NCBI Taxonomy" id="1706840"/>
    <lineage>
        <taxon>Bacteria</taxon>
        <taxon>Bacillati</taxon>
        <taxon>Actinomycetota</taxon>
        <taxon>Actinomycetes</taxon>
        <taxon>Streptosporangiales</taxon>
        <taxon>Streptosporangiaceae</taxon>
        <taxon>Streptosporangium</taxon>
    </lineage>
</organism>